<name>A0ABW6QR31_9NOCA</name>
<dbReference type="Proteomes" id="UP001601948">
    <property type="component" value="Unassembled WGS sequence"/>
</dbReference>
<keyword evidence="3" id="KW-1185">Reference proteome</keyword>
<organism evidence="2 3">
    <name type="scientific">Nocardia suismassiliense</name>
    <dbReference type="NCBI Taxonomy" id="2077092"/>
    <lineage>
        <taxon>Bacteria</taxon>
        <taxon>Bacillati</taxon>
        <taxon>Actinomycetota</taxon>
        <taxon>Actinomycetes</taxon>
        <taxon>Mycobacteriales</taxon>
        <taxon>Nocardiaceae</taxon>
        <taxon>Nocardia</taxon>
    </lineage>
</organism>
<gene>
    <name evidence="2" type="ORF">ACFYV7_12890</name>
</gene>
<comment type="caution">
    <text evidence="2">The sequence shown here is derived from an EMBL/GenBank/DDBJ whole genome shotgun (WGS) entry which is preliminary data.</text>
</comment>
<evidence type="ECO:0000313" key="2">
    <source>
        <dbReference type="EMBL" id="MFF3223681.1"/>
    </source>
</evidence>
<proteinExistence type="predicted"/>
<evidence type="ECO:0000313" key="3">
    <source>
        <dbReference type="Proteomes" id="UP001601948"/>
    </source>
</evidence>
<sequence length="818" mass="89874">MLSPGEVERWNLGALTAWVTQLGQSRTLMMERLDFARRHFDEVRQDWQGVAYDAAYNRVGQDHEQGKKLGYEIDELIDIATGGASTVAAYHATLLARLNDARAAQLVVDDAWKVLDKEGVEADVIRAHQESLNGAFFPFRDAVENLAKQVGDQALEMRSAGDLLGSSLDVADADNQASRFGRQDGKALSEAARTRDMALLDQIAGDMPEHVLSPEELRRLAAGEEVSTVPASVQDYYKALYQEAGKDGILALNDRLAAREQAGDPVAAQKRDNLANSLMVVSNERVGSGDKKGSYANLPDGLRELISGRFEERDDMVIDGQLPVRDEMLQQAALAELLTQANPGYEPGQTMGIELGRQSASLAEYVEYGNRDWNGYPPGFNQGDLDKVESASRQFLETSTRNTESSYALLTGKDPVTGQGIPADLSFGAGDDRYKPEPFDRDKFTASIFQHEWADDGKTAAGLYEWIADGTDKPGQDGVLAKQALAELPNVFAPEEQDDSGAKLKEGESSTIFEENAKAFVTNPKLADGLSHVLANNMETFLNPNATQTRIVDDPMVPGIQHNVALRGLEADRLLFLASQSESSRFNLEFARQAYEADMLNRAVTEGAADPKQWLEKNASHLATLDGRISYASVNALIFQAEKTNEELFNAKQDTYEMRQKVGDIVKSLTLDNLEVPGRTPISVVGNQVLEVAKDAGYDAAMEKFNPEPEREYPRYPRDGKETAEAHQQITQQLLDTLHVNGRLPAEFVGPDGKPYDATLFIGTPAEAKFNQLLSERNLLGYPEDYASKHAFASFVGTVKRPGDMNYLLTGELPEPPK</sequence>
<reference evidence="2 3" key="1">
    <citation type="submission" date="2024-10" db="EMBL/GenBank/DDBJ databases">
        <title>The Natural Products Discovery Center: Release of the First 8490 Sequenced Strains for Exploring Actinobacteria Biosynthetic Diversity.</title>
        <authorList>
            <person name="Kalkreuter E."/>
            <person name="Kautsar S.A."/>
            <person name="Yang D."/>
            <person name="Bader C.D."/>
            <person name="Teijaro C.N."/>
            <person name="Fluegel L."/>
            <person name="Davis C.M."/>
            <person name="Simpson J.R."/>
            <person name="Lauterbach L."/>
            <person name="Steele A.D."/>
            <person name="Gui C."/>
            <person name="Meng S."/>
            <person name="Li G."/>
            <person name="Viehrig K."/>
            <person name="Ye F."/>
            <person name="Su P."/>
            <person name="Kiefer A.F."/>
            <person name="Nichols A."/>
            <person name="Cepeda A.J."/>
            <person name="Yan W."/>
            <person name="Fan B."/>
            <person name="Jiang Y."/>
            <person name="Adhikari A."/>
            <person name="Zheng C.-J."/>
            <person name="Schuster L."/>
            <person name="Cowan T.M."/>
            <person name="Smanski M.J."/>
            <person name="Chevrette M.G."/>
            <person name="De Carvalho L.P.S."/>
            <person name="Shen B."/>
        </authorList>
    </citation>
    <scope>NUCLEOTIDE SEQUENCE [LARGE SCALE GENOMIC DNA]</scope>
    <source>
        <strain evidence="2 3">NPDC003040</strain>
    </source>
</reference>
<evidence type="ECO:0000259" key="1">
    <source>
        <dbReference type="Pfam" id="PF23275"/>
    </source>
</evidence>
<dbReference type="RefSeq" id="WP_387716883.1">
    <property type="nucleotide sequence ID" value="NZ_JBIAPI010000002.1"/>
</dbReference>
<feature type="domain" description="TPR repeat" evidence="1">
    <location>
        <begin position="210"/>
        <end position="466"/>
    </location>
</feature>
<dbReference type="InterPro" id="IPR057037">
    <property type="entry name" value="TPR_rep_actino"/>
</dbReference>
<accession>A0ABW6QR31</accession>
<dbReference type="Pfam" id="PF23275">
    <property type="entry name" value="TPR_23"/>
    <property type="match status" value="1"/>
</dbReference>
<dbReference type="EMBL" id="JBIAPI010000002">
    <property type="protein sequence ID" value="MFF3223681.1"/>
    <property type="molecule type" value="Genomic_DNA"/>
</dbReference>
<protein>
    <recommendedName>
        <fullName evidence="1">TPR repeat domain-containing protein</fullName>
    </recommendedName>
</protein>